<feature type="transmembrane region" description="Helical" evidence="1">
    <location>
        <begin position="38"/>
        <end position="56"/>
    </location>
</feature>
<keyword evidence="4" id="KW-1185">Reference proteome</keyword>
<dbReference type="RefSeq" id="WP_156014902.1">
    <property type="nucleotide sequence ID" value="NZ_CP045484.1"/>
</dbReference>
<feature type="transmembrane region" description="Helical" evidence="1">
    <location>
        <begin position="94"/>
        <end position="110"/>
    </location>
</feature>
<evidence type="ECO:0000313" key="5">
    <source>
        <dbReference type="Proteomes" id="UP000582213"/>
    </source>
</evidence>
<reference evidence="3 4" key="1">
    <citation type="submission" date="2019-10" db="EMBL/GenBank/DDBJ databases">
        <title>Genome Sequences from Six Type Strain Members of the Archaeal Family Sulfolobaceae: Acidianus ambivalens, Acidianus infernus, Metallosphaera prunae, Stygiolobus azoricus, Sulfolobus metallicus, and Sulfurisphaera ohwakuensis.</title>
        <authorList>
            <person name="Counts J.A."/>
            <person name="Kelly R.M."/>
        </authorList>
    </citation>
    <scope>NUCLEOTIDE SEQUENCE [LARGE SCALE GENOMIC DNA]</scope>
    <source>
        <strain evidence="3 4">TA-1</strain>
    </source>
</reference>
<evidence type="ECO:0000313" key="3">
    <source>
        <dbReference type="EMBL" id="QGR17418.1"/>
    </source>
</evidence>
<dbReference type="Proteomes" id="UP000582213">
    <property type="component" value="Unassembled WGS sequence"/>
</dbReference>
<feature type="transmembrane region" description="Helical" evidence="1">
    <location>
        <begin position="9"/>
        <end position="26"/>
    </location>
</feature>
<feature type="transmembrane region" description="Helical" evidence="1">
    <location>
        <begin position="157"/>
        <end position="175"/>
    </location>
</feature>
<dbReference type="Proteomes" id="UP000427373">
    <property type="component" value="Chromosome"/>
</dbReference>
<dbReference type="GeneID" id="42801492"/>
<keyword evidence="1" id="KW-1133">Transmembrane helix</keyword>
<name>A0A650CI57_SULOH</name>
<dbReference type="AlphaFoldDB" id="A0A650CI57"/>
<proteinExistence type="predicted"/>
<evidence type="ECO:0000313" key="2">
    <source>
        <dbReference type="EMBL" id="MBB5253562.1"/>
    </source>
</evidence>
<evidence type="ECO:0000256" key="1">
    <source>
        <dbReference type="SAM" id="Phobius"/>
    </source>
</evidence>
<accession>A0A650CI57</accession>
<protein>
    <submittedName>
        <fullName evidence="3">DUF1404 domain-containing protein</fullName>
    </submittedName>
</protein>
<gene>
    <name evidence="3" type="ORF">D1869_09570</name>
    <name evidence="2" type="ORF">HNQ62_001331</name>
</gene>
<feature type="transmembrane region" description="Helical" evidence="1">
    <location>
        <begin position="63"/>
        <end position="88"/>
    </location>
</feature>
<dbReference type="InterPro" id="IPR009844">
    <property type="entry name" value="DUF1404"/>
</dbReference>
<dbReference type="OrthoDB" id="34641at2157"/>
<dbReference type="Pfam" id="PF07185">
    <property type="entry name" value="DUF1404"/>
    <property type="match status" value="1"/>
</dbReference>
<feature type="transmembrane region" description="Helical" evidence="1">
    <location>
        <begin position="117"/>
        <end position="137"/>
    </location>
</feature>
<organism evidence="3 4">
    <name type="scientific">Sulfurisphaera ohwakuensis</name>
    <dbReference type="NCBI Taxonomy" id="69656"/>
    <lineage>
        <taxon>Archaea</taxon>
        <taxon>Thermoproteota</taxon>
        <taxon>Thermoprotei</taxon>
        <taxon>Sulfolobales</taxon>
        <taxon>Sulfolobaceae</taxon>
        <taxon>Sulfurisphaera</taxon>
    </lineage>
</organism>
<keyword evidence="1" id="KW-0472">Membrane</keyword>
<dbReference type="EMBL" id="CP045484">
    <property type="protein sequence ID" value="QGR17418.1"/>
    <property type="molecule type" value="Genomic_DNA"/>
</dbReference>
<reference evidence="2 5" key="2">
    <citation type="submission" date="2020-08" db="EMBL/GenBank/DDBJ databases">
        <title>Genomic Encyclopedia of Type Strains, Phase IV (KMG-IV): sequencing the most valuable type-strain genomes for metagenomic binning, comparative biology and taxonomic classification.</title>
        <authorList>
            <person name="Goeker M."/>
        </authorList>
    </citation>
    <scope>NUCLEOTIDE SEQUENCE [LARGE SCALE GENOMIC DNA]</scope>
    <source>
        <strain evidence="2 5">DSM 12421</strain>
    </source>
</reference>
<dbReference type="EMBL" id="JACHFY010000005">
    <property type="protein sequence ID" value="MBB5253562.1"/>
    <property type="molecule type" value="Genomic_DNA"/>
</dbReference>
<dbReference type="KEGG" id="soh:D1869_09570"/>
<evidence type="ECO:0000313" key="4">
    <source>
        <dbReference type="Proteomes" id="UP000427373"/>
    </source>
</evidence>
<keyword evidence="1" id="KW-0812">Transmembrane</keyword>
<sequence>MKRQTNSKTYLIPPLILILAFVNPYVEEVMFNNEEVFMASHYALAIAGGLVGYYYFSGRNYFAYLGSLLIVIWHLPELFTLGGGILTFRVLDEISLFAGGFLIGLAVRNMRLIEKILLFVLWMLGDTTLAVVLVIQYPFYTSPPLSYSPYPSTQEPLTGYVMIIAMTAILGFLLFKAFKNLHIFG</sequence>